<dbReference type="PANTHER" id="PTHR34567:SF3">
    <property type="entry name" value="FK506-BINDING-LIKE PROTEIN"/>
    <property type="match status" value="1"/>
</dbReference>
<keyword evidence="2" id="KW-1185">Reference proteome</keyword>
<feature type="region of interest" description="Disordered" evidence="1">
    <location>
        <begin position="297"/>
        <end position="395"/>
    </location>
</feature>
<accession>A0A9R0K0C7</accession>
<dbReference type="PANTHER" id="PTHR34567">
    <property type="entry name" value="FK506-BINDING-LIKE PROTEIN"/>
    <property type="match status" value="1"/>
</dbReference>
<protein>
    <submittedName>
        <fullName evidence="3">Uncharacterized protein isoform X2</fullName>
    </submittedName>
</protein>
<dbReference type="RefSeq" id="XP_021853780.2">
    <property type="nucleotide sequence ID" value="XM_021998088.2"/>
</dbReference>
<evidence type="ECO:0000313" key="3">
    <source>
        <dbReference type="RefSeq" id="XP_021853780.2"/>
    </source>
</evidence>
<evidence type="ECO:0000313" key="2">
    <source>
        <dbReference type="Proteomes" id="UP000813463"/>
    </source>
</evidence>
<sequence length="395" mass="45758">MNLALTLRLWCCDLKCYFTLHTSEVWQDNVPMWEKKFCYLVGRMPWKKVLSTKNFMNCHSNSNVLSWDDSAGEEAFNIAKTRFWEETNGLSCETQLPNPDMYIDEINWNPYIDPDIAKELDKAYFNPDDKYHLPYTNRSKGGNCERAADVDDHREHGYVQKNKASGWGQWDSSDNGASKSNKDDDPWDCHHIHNDGAVKDKATGWNQLDNSVNHTSKLKSDKEDPWENHCSRGNEVVKDNTCGGEWGIPPDLRPNKYTEMSSNLHADGNAWRKESSGWQDCGASSRSWKQETEEVHSTSYWSNSNRNRPQEYRGSRMPNGRSSQWGQKPRDKYNWGPKDSINIHRGQGHVTSGCRKREGPDHYVANHKGPRLQRDDQPSVYWNEGNNRRFNFQGQ</sequence>
<evidence type="ECO:0000256" key="1">
    <source>
        <dbReference type="SAM" id="MobiDB-lite"/>
    </source>
</evidence>
<proteinExistence type="predicted"/>
<feature type="region of interest" description="Disordered" evidence="1">
    <location>
        <begin position="161"/>
        <end position="188"/>
    </location>
</feature>
<dbReference type="GeneID" id="110793234"/>
<dbReference type="AlphaFoldDB" id="A0A9R0K0C7"/>
<name>A0A9R0K0C7_SPIOL</name>
<feature type="compositionally biased region" description="Polar residues" evidence="1">
    <location>
        <begin position="297"/>
        <end position="307"/>
    </location>
</feature>
<dbReference type="Proteomes" id="UP000813463">
    <property type="component" value="Chromosome 1"/>
</dbReference>
<organism evidence="2 3">
    <name type="scientific">Spinacia oleracea</name>
    <name type="common">Spinach</name>
    <dbReference type="NCBI Taxonomy" id="3562"/>
    <lineage>
        <taxon>Eukaryota</taxon>
        <taxon>Viridiplantae</taxon>
        <taxon>Streptophyta</taxon>
        <taxon>Embryophyta</taxon>
        <taxon>Tracheophyta</taxon>
        <taxon>Spermatophyta</taxon>
        <taxon>Magnoliopsida</taxon>
        <taxon>eudicotyledons</taxon>
        <taxon>Gunneridae</taxon>
        <taxon>Pentapetalae</taxon>
        <taxon>Caryophyllales</taxon>
        <taxon>Chenopodiaceae</taxon>
        <taxon>Chenopodioideae</taxon>
        <taxon>Anserineae</taxon>
        <taxon>Spinacia</taxon>
    </lineage>
</organism>
<reference evidence="2" key="1">
    <citation type="journal article" date="2021" name="Nat. Commun.">
        <title>Genomic analyses provide insights into spinach domestication and the genetic basis of agronomic traits.</title>
        <authorList>
            <person name="Cai X."/>
            <person name="Sun X."/>
            <person name="Xu C."/>
            <person name="Sun H."/>
            <person name="Wang X."/>
            <person name="Ge C."/>
            <person name="Zhang Z."/>
            <person name="Wang Q."/>
            <person name="Fei Z."/>
            <person name="Jiao C."/>
            <person name="Wang Q."/>
        </authorList>
    </citation>
    <scope>NUCLEOTIDE SEQUENCE [LARGE SCALE GENOMIC DNA]</scope>
    <source>
        <strain evidence="2">cv. Varoflay</strain>
    </source>
</reference>
<gene>
    <name evidence="3" type="primary">LOC110793234</name>
</gene>
<reference evidence="3" key="2">
    <citation type="submission" date="2025-08" db="UniProtKB">
        <authorList>
            <consortium name="RefSeq"/>
        </authorList>
    </citation>
    <scope>IDENTIFICATION</scope>
    <source>
        <tissue evidence="3">Leaf</tissue>
    </source>
</reference>
<feature type="compositionally biased region" description="Polar residues" evidence="1">
    <location>
        <begin position="384"/>
        <end position="395"/>
    </location>
</feature>
<feature type="compositionally biased region" description="Polar residues" evidence="1">
    <location>
        <begin position="170"/>
        <end position="179"/>
    </location>
</feature>